<evidence type="ECO:0000313" key="4">
    <source>
        <dbReference type="Proteomes" id="UP000610124"/>
    </source>
</evidence>
<dbReference type="Proteomes" id="UP000610124">
    <property type="component" value="Unassembled WGS sequence"/>
</dbReference>
<evidence type="ECO:0000313" key="3">
    <source>
        <dbReference type="EMBL" id="GGV08557.1"/>
    </source>
</evidence>
<comment type="caution">
    <text evidence="3">The sequence shown here is derived from an EMBL/GenBank/DDBJ whole genome shotgun (WGS) entry which is preliminary data.</text>
</comment>
<feature type="compositionally biased region" description="Basic and acidic residues" evidence="1">
    <location>
        <begin position="1"/>
        <end position="13"/>
    </location>
</feature>
<evidence type="ECO:0000256" key="2">
    <source>
        <dbReference type="SAM" id="Phobius"/>
    </source>
</evidence>
<reference evidence="3" key="1">
    <citation type="journal article" date="2014" name="Int. J. Syst. Evol. Microbiol.">
        <title>Complete genome sequence of Corynebacterium casei LMG S-19264T (=DSM 44701T), isolated from a smear-ripened cheese.</title>
        <authorList>
            <consortium name="US DOE Joint Genome Institute (JGI-PGF)"/>
            <person name="Walter F."/>
            <person name="Albersmeier A."/>
            <person name="Kalinowski J."/>
            <person name="Ruckert C."/>
        </authorList>
    </citation>
    <scope>NUCLEOTIDE SEQUENCE</scope>
    <source>
        <strain evidence="3">JCM 4434</strain>
    </source>
</reference>
<reference evidence="3" key="2">
    <citation type="submission" date="2020-09" db="EMBL/GenBank/DDBJ databases">
        <authorList>
            <person name="Sun Q."/>
            <person name="Ohkuma M."/>
        </authorList>
    </citation>
    <scope>NUCLEOTIDE SEQUENCE</scope>
    <source>
        <strain evidence="3">JCM 4434</strain>
    </source>
</reference>
<proteinExistence type="predicted"/>
<accession>A0A8H9LV26</accession>
<organism evidence="3 4">
    <name type="scientific">Kitasatospora aureofaciens</name>
    <name type="common">Streptomyces aureofaciens</name>
    <dbReference type="NCBI Taxonomy" id="1894"/>
    <lineage>
        <taxon>Bacteria</taxon>
        <taxon>Bacillati</taxon>
        <taxon>Actinomycetota</taxon>
        <taxon>Actinomycetes</taxon>
        <taxon>Kitasatosporales</taxon>
        <taxon>Streptomycetaceae</taxon>
        <taxon>Kitasatospora</taxon>
    </lineage>
</organism>
<sequence>MGDGRLDRCRVLTDHSNPSQPEETIVSDLKGPFGNGNHTRAFLTGLQLGNSGCGCLIFIALIVIIIAAANGFQMH</sequence>
<protein>
    <submittedName>
        <fullName evidence="3">Uncharacterized protein</fullName>
    </submittedName>
</protein>
<keyword evidence="2" id="KW-0472">Membrane</keyword>
<keyword evidence="2" id="KW-1133">Transmembrane helix</keyword>
<feature type="region of interest" description="Disordered" evidence="1">
    <location>
        <begin position="1"/>
        <end position="25"/>
    </location>
</feature>
<evidence type="ECO:0000256" key="1">
    <source>
        <dbReference type="SAM" id="MobiDB-lite"/>
    </source>
</evidence>
<dbReference type="AlphaFoldDB" id="A0A8H9LV26"/>
<gene>
    <name evidence="3" type="ORF">GCM10010502_74290</name>
</gene>
<dbReference type="EMBL" id="BMUB01000058">
    <property type="protein sequence ID" value="GGV08557.1"/>
    <property type="molecule type" value="Genomic_DNA"/>
</dbReference>
<feature type="transmembrane region" description="Helical" evidence="2">
    <location>
        <begin position="48"/>
        <end position="69"/>
    </location>
</feature>
<keyword evidence="2" id="KW-0812">Transmembrane</keyword>
<name>A0A8H9LV26_KITAU</name>